<organism evidence="1 2">
    <name type="scientific">Synechococcus lacustris str. Tous</name>
    <dbReference type="NCBI Taxonomy" id="1910958"/>
    <lineage>
        <taxon>Bacteria</taxon>
        <taxon>Bacillati</taxon>
        <taxon>Cyanobacteriota</taxon>
        <taxon>Cyanophyceae</taxon>
        <taxon>Synechococcales</taxon>
        <taxon>Synechococcaceae</taxon>
        <taxon>Synechococcus</taxon>
    </lineage>
</organism>
<keyword evidence="2" id="KW-1185">Reference proteome</keyword>
<evidence type="ECO:0000313" key="1">
    <source>
        <dbReference type="EMBL" id="PSI01267.1"/>
    </source>
</evidence>
<proteinExistence type="predicted"/>
<evidence type="ECO:0000313" key="2">
    <source>
        <dbReference type="Proteomes" id="UP000240206"/>
    </source>
</evidence>
<dbReference type="RefSeq" id="WP_106500280.1">
    <property type="nucleotide sequence ID" value="NZ_PXVC01000040.1"/>
</dbReference>
<accession>A0A2P7EDI6</accession>
<name>A0A2P7EDI6_9SYNE</name>
<protein>
    <submittedName>
        <fullName evidence="1">Uncharacterized protein</fullName>
    </submittedName>
</protein>
<dbReference type="Proteomes" id="UP000240206">
    <property type="component" value="Unassembled WGS sequence"/>
</dbReference>
<reference evidence="2" key="1">
    <citation type="submission" date="2018-03" db="EMBL/GenBank/DDBJ databases">
        <title>Ecological and genomic features of two cosmopolitan and abundant freshwater picocyanobacteria.</title>
        <authorList>
            <person name="Cabello-Yeves P.J."/>
            <person name="Picazo A."/>
            <person name="Camacho A."/>
            <person name="Callieri C."/>
            <person name="Rosselli R."/>
            <person name="Roda-Garcia J."/>
            <person name="Coutinho F.H."/>
            <person name="Rodriguez-Valera F."/>
        </authorList>
    </citation>
    <scope>NUCLEOTIDE SEQUENCE [LARGE SCALE GENOMIC DNA]</scope>
    <source>
        <strain evidence="2">Tous</strain>
    </source>
</reference>
<comment type="caution">
    <text evidence="1">The sequence shown here is derived from an EMBL/GenBank/DDBJ whole genome shotgun (WGS) entry which is preliminary data.</text>
</comment>
<sequence>MATAVGTDNFYALESEWRGQLGQWATSGLLEAAALEALNLRSRPSALQELIAQWGKGDFSGLPPIELLPASSMPGAAGAYAASTGTIYLNQDWLAGASLAQVVAVLTEELGHYLDGLLNSSDTHDDEGELFSVLLTGDGVVSTQQRRRIVAETDSGKILIDHAGSLQDRSYIPDEQLDVEFALAYDFRPSVGVGIAGIADAEVFNLASDPSSNKTIYLDFDGADLSQTHY</sequence>
<gene>
    <name evidence="1" type="ORF">C7K08_08860</name>
</gene>
<dbReference type="EMBL" id="PXVC01000040">
    <property type="protein sequence ID" value="PSI01267.1"/>
    <property type="molecule type" value="Genomic_DNA"/>
</dbReference>
<dbReference type="AlphaFoldDB" id="A0A2P7EDI6"/>